<reference evidence="2 3" key="2">
    <citation type="submission" date="2020-04" db="EMBL/GenBank/DDBJ databases">
        <title>Complete genome sequence of Alteromonas pelagimontana 5.12T.</title>
        <authorList>
            <person name="Sinha R.K."/>
            <person name="Krishnan K.P."/>
            <person name="Kurian J.P."/>
        </authorList>
    </citation>
    <scope>NUCLEOTIDE SEQUENCE [LARGE SCALE GENOMIC DNA]</scope>
    <source>
        <strain evidence="2 3">5.12</strain>
    </source>
</reference>
<proteinExistence type="predicted"/>
<protein>
    <submittedName>
        <fullName evidence="2">PEP-CTERM sorting domain-containing protein</fullName>
    </submittedName>
</protein>
<sequence>MKQLIKAIAVASLMIGSFAANAGIMPISLPSSYTGTVASEDGWLAGDTSAIDFFVFSLDKETEISFNIDALTSFGMSLYAGELSADPSFLFSNSSDFITFTGESLTYLTGIDGFTPNAGENELDAGWLAAGVYTLALGGNEGISFASAAYTLEAIANAAQVPEPGTFILTIMGVAALIQRKKRNAYK</sequence>
<dbReference type="Proteomes" id="UP000219285">
    <property type="component" value="Chromosome"/>
</dbReference>
<dbReference type="RefSeq" id="WP_075609607.1">
    <property type="nucleotide sequence ID" value="NZ_CP052766.1"/>
</dbReference>
<gene>
    <name evidence="2" type="ORF">CA267_017455</name>
</gene>
<keyword evidence="3" id="KW-1185">Reference proteome</keyword>
<name>A0A6M4MHL7_9ALTE</name>
<keyword evidence="1" id="KW-0732">Signal</keyword>
<dbReference type="KEGG" id="apel:CA267_017455"/>
<dbReference type="EMBL" id="CP052766">
    <property type="protein sequence ID" value="QJR82408.1"/>
    <property type="molecule type" value="Genomic_DNA"/>
</dbReference>
<organism evidence="2 3">
    <name type="scientific">Alteromonas pelagimontana</name>
    <dbReference type="NCBI Taxonomy" id="1858656"/>
    <lineage>
        <taxon>Bacteria</taxon>
        <taxon>Pseudomonadati</taxon>
        <taxon>Pseudomonadota</taxon>
        <taxon>Gammaproteobacteria</taxon>
        <taxon>Alteromonadales</taxon>
        <taxon>Alteromonadaceae</taxon>
        <taxon>Alteromonas/Salinimonas group</taxon>
        <taxon>Alteromonas</taxon>
    </lineage>
</organism>
<dbReference type="OrthoDB" id="6385021at2"/>
<evidence type="ECO:0000313" key="3">
    <source>
        <dbReference type="Proteomes" id="UP000219285"/>
    </source>
</evidence>
<dbReference type="InterPro" id="IPR013424">
    <property type="entry name" value="Ice-binding_C"/>
</dbReference>
<evidence type="ECO:0000256" key="1">
    <source>
        <dbReference type="SAM" id="SignalP"/>
    </source>
</evidence>
<dbReference type="AlphaFoldDB" id="A0A6M4MHL7"/>
<feature type="signal peptide" evidence="1">
    <location>
        <begin position="1"/>
        <end position="22"/>
    </location>
</feature>
<reference evidence="3" key="1">
    <citation type="submission" date="2014-12" db="EMBL/GenBank/DDBJ databases">
        <title>Complete genome sequence of a multi-drug resistant Klebsiella pneumoniae.</title>
        <authorList>
            <person name="Hua X."/>
            <person name="Chen Q."/>
            <person name="Li X."/>
            <person name="Feng Y."/>
            <person name="Ruan Z."/>
            <person name="Yu Y."/>
        </authorList>
    </citation>
    <scope>NUCLEOTIDE SEQUENCE [LARGE SCALE GENOMIC DNA]</scope>
    <source>
        <strain evidence="3">5.12</strain>
    </source>
</reference>
<accession>A0A6M4MHL7</accession>
<dbReference type="NCBIfam" id="TIGR02595">
    <property type="entry name" value="PEP_CTERM"/>
    <property type="match status" value="1"/>
</dbReference>
<feature type="chain" id="PRO_5028962226" evidence="1">
    <location>
        <begin position="23"/>
        <end position="187"/>
    </location>
</feature>
<evidence type="ECO:0000313" key="2">
    <source>
        <dbReference type="EMBL" id="QJR82408.1"/>
    </source>
</evidence>